<gene>
    <name evidence="2" type="ORF">K8I29_17125</name>
</gene>
<dbReference type="Proteomes" id="UP000705867">
    <property type="component" value="Unassembled WGS sequence"/>
</dbReference>
<reference evidence="2" key="2">
    <citation type="submission" date="2021-08" db="EMBL/GenBank/DDBJ databases">
        <authorList>
            <person name="Dalcin Martins P."/>
        </authorList>
    </citation>
    <scope>NUCLEOTIDE SEQUENCE</scope>
    <source>
        <strain evidence="2">MAG_39</strain>
    </source>
</reference>
<feature type="transmembrane region" description="Helical" evidence="1">
    <location>
        <begin position="31"/>
        <end position="51"/>
    </location>
</feature>
<proteinExistence type="predicted"/>
<protein>
    <submittedName>
        <fullName evidence="2">Uncharacterized protein</fullName>
    </submittedName>
</protein>
<keyword evidence="1" id="KW-0812">Transmembrane</keyword>
<dbReference type="EMBL" id="JAIOIV010000131">
    <property type="protein sequence ID" value="MBZ0157922.1"/>
    <property type="molecule type" value="Genomic_DNA"/>
</dbReference>
<evidence type="ECO:0000256" key="1">
    <source>
        <dbReference type="SAM" id="Phobius"/>
    </source>
</evidence>
<comment type="caution">
    <text evidence="2">The sequence shown here is derived from an EMBL/GenBank/DDBJ whole genome shotgun (WGS) entry which is preliminary data.</text>
</comment>
<evidence type="ECO:0000313" key="2">
    <source>
        <dbReference type="EMBL" id="MBZ0157922.1"/>
    </source>
</evidence>
<keyword evidence="1" id="KW-0472">Membrane</keyword>
<keyword evidence="1" id="KW-1133">Transmembrane helix</keyword>
<name>A0A953M2U6_9BACT</name>
<organism evidence="2 3">
    <name type="scientific">Candidatus Nitrobium versatile</name>
    <dbReference type="NCBI Taxonomy" id="2884831"/>
    <lineage>
        <taxon>Bacteria</taxon>
        <taxon>Pseudomonadati</taxon>
        <taxon>Nitrospirota</taxon>
        <taxon>Nitrospiria</taxon>
        <taxon>Nitrospirales</taxon>
        <taxon>Nitrospiraceae</taxon>
        <taxon>Candidatus Nitrobium</taxon>
    </lineage>
</organism>
<reference evidence="2" key="1">
    <citation type="journal article" date="2021" name="bioRxiv">
        <title>Unraveling nitrogen, sulfur and carbon metabolic pathways and microbial community transcriptional responses to substrate deprivation and toxicity stresses in a bioreactor mimicking anoxic brackish coastal sediment conditions.</title>
        <authorList>
            <person name="Martins P.D."/>
            <person name="Echeveste M.J."/>
            <person name="Arshad A."/>
            <person name="Kurth J."/>
            <person name="Ouboter H."/>
            <person name="Jetten M.S.M."/>
            <person name="Welte C.U."/>
        </authorList>
    </citation>
    <scope>NUCLEOTIDE SEQUENCE</scope>
    <source>
        <strain evidence="2">MAG_39</strain>
    </source>
</reference>
<evidence type="ECO:0000313" key="3">
    <source>
        <dbReference type="Proteomes" id="UP000705867"/>
    </source>
</evidence>
<accession>A0A953M2U6</accession>
<dbReference type="AlphaFoldDB" id="A0A953M2U6"/>
<sequence length="354" mass="39897">MSSTSLRHGVQFCGSDARYCFRGKDPGRFRYSSFPLFLCGVLIGALLFLGIPESALAAEQAAPSSLSRASFLSSYGAVVFRHKGESPAHLYIIGTSHRHTVSRTNGSNTAKVQAEVYKIGEWLIENEAVQLLLPEGLFKRRPEPPDPDEEMVLIDSSFDEKERNPFPFQFIEERLSDTSVYLNAEMLLKEHFRICTRQIEDRELYEAVGECLNRLEGAGDDIVEATLLHEELCYLQEKRTAVMLQKIPEIVEEEIRRGRVTVRKAIFTIGLSHIADIIRYLGEEEIRIHAPLFSRVGTDDYNEAVHLIRKQYGVTIIVPRTLADDPDVLRSNRIDPVTVMPQGTPPPVETVALP</sequence>